<dbReference type="InterPro" id="IPR000772">
    <property type="entry name" value="Ricin_B_lectin"/>
</dbReference>
<dbReference type="RefSeq" id="WP_242378757.1">
    <property type="nucleotide sequence ID" value="NZ_JAKRKC020000001.1"/>
</dbReference>
<name>A0ABT0FTB3_9ACTN</name>
<protein>
    <submittedName>
        <fullName evidence="3">RICIN domain-containing protein</fullName>
    </submittedName>
</protein>
<sequence>MSGSRPALRVAARATVTALAAVATAAIVLPAPAHADGTYRWQNEYTRQYLEVYQKSKANGGIVSVWRYNGGKNQLWKDTKTSAGYYRVRNVNSGKSMDRWDSAFSPSYNGAACPVTQWSWWGGAQQQWKGRSVYSRIYNRRFLIWYNWRGCRGDLWHDTLGVLQPFHYSNVILYSRDYCTEGRWIGKGECFWRRNGK</sequence>
<feature type="signal peptide" evidence="1">
    <location>
        <begin position="1"/>
        <end position="35"/>
    </location>
</feature>
<evidence type="ECO:0000313" key="4">
    <source>
        <dbReference type="Proteomes" id="UP001317259"/>
    </source>
</evidence>
<evidence type="ECO:0000259" key="2">
    <source>
        <dbReference type="Pfam" id="PF14200"/>
    </source>
</evidence>
<organism evidence="3 4">
    <name type="scientific">Actinomadura luzonensis</name>
    <dbReference type="NCBI Taxonomy" id="2805427"/>
    <lineage>
        <taxon>Bacteria</taxon>
        <taxon>Bacillati</taxon>
        <taxon>Actinomycetota</taxon>
        <taxon>Actinomycetes</taxon>
        <taxon>Streptosporangiales</taxon>
        <taxon>Thermomonosporaceae</taxon>
        <taxon>Actinomadura</taxon>
    </lineage>
</organism>
<dbReference type="EMBL" id="JAKRKC020000001">
    <property type="protein sequence ID" value="MCK2215235.1"/>
    <property type="molecule type" value="Genomic_DNA"/>
</dbReference>
<accession>A0ABT0FTB3</accession>
<comment type="caution">
    <text evidence="3">The sequence shown here is derived from an EMBL/GenBank/DDBJ whole genome shotgun (WGS) entry which is preliminary data.</text>
</comment>
<gene>
    <name evidence="3" type="ORF">MF672_015775</name>
</gene>
<feature type="chain" id="PRO_5045838598" evidence="1">
    <location>
        <begin position="36"/>
        <end position="197"/>
    </location>
</feature>
<dbReference type="Pfam" id="PF14200">
    <property type="entry name" value="RicinB_lectin_2"/>
    <property type="match status" value="1"/>
</dbReference>
<dbReference type="InterPro" id="IPR035992">
    <property type="entry name" value="Ricin_B-like_lectins"/>
</dbReference>
<dbReference type="CDD" id="cd00161">
    <property type="entry name" value="beta-trefoil_Ricin-like"/>
    <property type="match status" value="1"/>
</dbReference>
<dbReference type="SUPFAM" id="SSF50370">
    <property type="entry name" value="Ricin B-like lectins"/>
    <property type="match status" value="1"/>
</dbReference>
<evidence type="ECO:0000256" key="1">
    <source>
        <dbReference type="SAM" id="SignalP"/>
    </source>
</evidence>
<reference evidence="3 4" key="1">
    <citation type="submission" date="2022-04" db="EMBL/GenBank/DDBJ databases">
        <title>Genome draft of Actinomadura sp. ATCC 31491.</title>
        <authorList>
            <person name="Shi X."/>
            <person name="Du Y."/>
        </authorList>
    </citation>
    <scope>NUCLEOTIDE SEQUENCE [LARGE SCALE GENOMIC DNA]</scope>
    <source>
        <strain evidence="3 4">ATCC 31491</strain>
    </source>
</reference>
<keyword evidence="1" id="KW-0732">Signal</keyword>
<proteinExistence type="predicted"/>
<feature type="domain" description="Ricin B lectin" evidence="2">
    <location>
        <begin position="35"/>
        <end position="102"/>
    </location>
</feature>
<dbReference type="Proteomes" id="UP001317259">
    <property type="component" value="Unassembled WGS sequence"/>
</dbReference>
<keyword evidence="4" id="KW-1185">Reference proteome</keyword>
<evidence type="ECO:0000313" key="3">
    <source>
        <dbReference type="EMBL" id="MCK2215235.1"/>
    </source>
</evidence>
<dbReference type="Gene3D" id="2.80.10.50">
    <property type="match status" value="2"/>
</dbReference>